<organism evidence="3 4">
    <name type="scientific">Aeoliella straminimaris</name>
    <dbReference type="NCBI Taxonomy" id="2954799"/>
    <lineage>
        <taxon>Bacteria</taxon>
        <taxon>Pseudomonadati</taxon>
        <taxon>Planctomycetota</taxon>
        <taxon>Planctomycetia</taxon>
        <taxon>Pirellulales</taxon>
        <taxon>Lacipirellulaceae</taxon>
        <taxon>Aeoliella</taxon>
    </lineage>
</organism>
<dbReference type="NCBIfam" id="TIGR02246">
    <property type="entry name" value="SgcJ/EcaC family oxidoreductase"/>
    <property type="match status" value="1"/>
</dbReference>
<dbReference type="Pfam" id="PF12680">
    <property type="entry name" value="SnoaL_2"/>
    <property type="match status" value="1"/>
</dbReference>
<dbReference type="Proteomes" id="UP001155241">
    <property type="component" value="Unassembled WGS sequence"/>
</dbReference>
<dbReference type="AlphaFoldDB" id="A0A9X2FJY5"/>
<dbReference type="InterPro" id="IPR037401">
    <property type="entry name" value="SnoaL-like"/>
</dbReference>
<dbReference type="Gene3D" id="3.10.450.50">
    <property type="match status" value="1"/>
</dbReference>
<name>A0A9X2FJY5_9BACT</name>
<feature type="domain" description="SnoaL-like" evidence="2">
    <location>
        <begin position="51"/>
        <end position="152"/>
    </location>
</feature>
<protein>
    <submittedName>
        <fullName evidence="3">Nuclear transport factor 2 family protein</fullName>
    </submittedName>
</protein>
<accession>A0A9X2FJY5</accession>
<evidence type="ECO:0000256" key="1">
    <source>
        <dbReference type="SAM" id="SignalP"/>
    </source>
</evidence>
<dbReference type="InterPro" id="IPR032710">
    <property type="entry name" value="NTF2-like_dom_sf"/>
</dbReference>
<keyword evidence="4" id="KW-1185">Reference proteome</keyword>
<feature type="chain" id="PRO_5040763004" evidence="1">
    <location>
        <begin position="27"/>
        <end position="313"/>
    </location>
</feature>
<feature type="signal peptide" evidence="1">
    <location>
        <begin position="1"/>
        <end position="26"/>
    </location>
</feature>
<evidence type="ECO:0000313" key="4">
    <source>
        <dbReference type="Proteomes" id="UP001155241"/>
    </source>
</evidence>
<evidence type="ECO:0000313" key="3">
    <source>
        <dbReference type="EMBL" id="MCO6048076.1"/>
    </source>
</evidence>
<dbReference type="InterPro" id="IPR011944">
    <property type="entry name" value="Steroid_delta5-4_isomerase"/>
</dbReference>
<comment type="caution">
    <text evidence="3">The sequence shown here is derived from an EMBL/GenBank/DDBJ whole genome shotgun (WGS) entry which is preliminary data.</text>
</comment>
<keyword evidence="1" id="KW-0732">Signal</keyword>
<gene>
    <name evidence="3" type="ORF">NG895_29595</name>
</gene>
<sequence length="313" mass="33802">MACHVGSLVRSLMLGLLAGMSTAAAAQETSAPASSAPTEATEKAIRQSASDFSTAFKQQDAQAIAELWTPDGVYVDEEGVQHVGREAIQQLYQAFFAANDPLEMQIYIDSMRQVTDDVIVEQGTAKLVPAPLGAPAASKYVAIHVKQNDGKWLMDSVRDSSVDIPTTYDRLVHLEMLVGDWAADHNDAQISLSSNWNPTKTFLERRFVVTHDGQQSTSTEIIGWDPSTGQVTSWTFSDDGSHNVGHWTALEDGWVVRNRGITAAGVPTASTDFWAPLLDDALGWRSTQRTAGGATVADPQAVVLKKPTSDTKN</sequence>
<evidence type="ECO:0000259" key="2">
    <source>
        <dbReference type="Pfam" id="PF12680"/>
    </source>
</evidence>
<dbReference type="SUPFAM" id="SSF54427">
    <property type="entry name" value="NTF2-like"/>
    <property type="match status" value="1"/>
</dbReference>
<proteinExistence type="predicted"/>
<dbReference type="EMBL" id="JAMXLR010000095">
    <property type="protein sequence ID" value="MCO6048076.1"/>
    <property type="molecule type" value="Genomic_DNA"/>
</dbReference>
<reference evidence="3" key="1">
    <citation type="submission" date="2022-06" db="EMBL/GenBank/DDBJ databases">
        <title>Aeoliella straminimaris, a novel planctomycete from sediments.</title>
        <authorList>
            <person name="Vitorino I.R."/>
            <person name="Lage O.M."/>
        </authorList>
    </citation>
    <scope>NUCLEOTIDE SEQUENCE</scope>
    <source>
        <strain evidence="3">ICT_H6.2</strain>
    </source>
</reference>